<name>A0A5P8W092_9NOSO</name>
<sequence length="94" mass="10818">MAFDLLKISFYFLKPQFAFSFQCFPQAKGAFTFSNPSLLSHFGVFRKQKELLLSQTPVCFLILVFSASKSSFYLLISVFSASNQAYCFFNMLNY</sequence>
<dbReference type="Proteomes" id="UP000326678">
    <property type="component" value="Chromosome Gxm1"/>
</dbReference>
<gene>
    <name evidence="1" type="ORF">GXM_03511</name>
</gene>
<accession>A0A5P8W092</accession>
<evidence type="ECO:0000313" key="1">
    <source>
        <dbReference type="EMBL" id="QFS46031.1"/>
    </source>
</evidence>
<dbReference type="AlphaFoldDB" id="A0A5P8W092"/>
<organism evidence="1 2">
    <name type="scientific">Nostoc sphaeroides CCNUC1</name>
    <dbReference type="NCBI Taxonomy" id="2653204"/>
    <lineage>
        <taxon>Bacteria</taxon>
        <taxon>Bacillati</taxon>
        <taxon>Cyanobacteriota</taxon>
        <taxon>Cyanophyceae</taxon>
        <taxon>Nostocales</taxon>
        <taxon>Nostocaceae</taxon>
        <taxon>Nostoc</taxon>
    </lineage>
</organism>
<keyword evidence="2" id="KW-1185">Reference proteome</keyword>
<evidence type="ECO:0000313" key="2">
    <source>
        <dbReference type="Proteomes" id="UP000326678"/>
    </source>
</evidence>
<dbReference type="EMBL" id="CP045226">
    <property type="protein sequence ID" value="QFS46031.1"/>
    <property type="molecule type" value="Genomic_DNA"/>
</dbReference>
<dbReference type="KEGG" id="nsh:GXM_03511"/>
<protein>
    <submittedName>
        <fullName evidence="1">Uncharacterized protein</fullName>
    </submittedName>
</protein>
<reference evidence="1 2" key="1">
    <citation type="submission" date="2019-10" db="EMBL/GenBank/DDBJ databases">
        <title>Genomic and transcriptomic insights into the perfect genentic adaptation of a filamentous nitrogen-fixing cyanobacterium to rice fields.</title>
        <authorList>
            <person name="Chen Z."/>
        </authorList>
    </citation>
    <scope>NUCLEOTIDE SEQUENCE [LARGE SCALE GENOMIC DNA]</scope>
    <source>
        <strain evidence="1">CCNUC1</strain>
    </source>
</reference>
<proteinExistence type="predicted"/>